<protein>
    <recommendedName>
        <fullName evidence="1">PPIase cyclophilin-type domain-containing protein</fullName>
    </recommendedName>
</protein>
<organism evidence="2 3">
    <name type="scientific">Platanthera guangdongensis</name>
    <dbReference type="NCBI Taxonomy" id="2320717"/>
    <lineage>
        <taxon>Eukaryota</taxon>
        <taxon>Viridiplantae</taxon>
        <taxon>Streptophyta</taxon>
        <taxon>Embryophyta</taxon>
        <taxon>Tracheophyta</taxon>
        <taxon>Spermatophyta</taxon>
        <taxon>Magnoliopsida</taxon>
        <taxon>Liliopsida</taxon>
        <taxon>Asparagales</taxon>
        <taxon>Orchidaceae</taxon>
        <taxon>Orchidoideae</taxon>
        <taxon>Orchideae</taxon>
        <taxon>Orchidinae</taxon>
        <taxon>Platanthera</taxon>
    </lineage>
</organism>
<dbReference type="Gene3D" id="2.40.100.10">
    <property type="entry name" value="Cyclophilin-like"/>
    <property type="match status" value="1"/>
</dbReference>
<proteinExistence type="predicted"/>
<gene>
    <name evidence="2" type="ORF">KSP40_PGU004936</name>
</gene>
<accession>A0ABR2MGE5</accession>
<dbReference type="Proteomes" id="UP001412067">
    <property type="component" value="Unassembled WGS sequence"/>
</dbReference>
<dbReference type="InterPro" id="IPR002130">
    <property type="entry name" value="Cyclophilin-type_PPIase_dom"/>
</dbReference>
<feature type="domain" description="PPIase cyclophilin-type" evidence="1">
    <location>
        <begin position="20"/>
        <end position="65"/>
    </location>
</feature>
<evidence type="ECO:0000259" key="1">
    <source>
        <dbReference type="Pfam" id="PF00160"/>
    </source>
</evidence>
<dbReference type="InterPro" id="IPR029000">
    <property type="entry name" value="Cyclophilin-like_dom_sf"/>
</dbReference>
<evidence type="ECO:0000313" key="2">
    <source>
        <dbReference type="EMBL" id="KAK8963078.1"/>
    </source>
</evidence>
<evidence type="ECO:0000313" key="3">
    <source>
        <dbReference type="Proteomes" id="UP001412067"/>
    </source>
</evidence>
<dbReference type="EMBL" id="JBBWWR010000007">
    <property type="protein sequence ID" value="KAK8963078.1"/>
    <property type="molecule type" value="Genomic_DNA"/>
</dbReference>
<sequence length="72" mass="8203">MELKIDQLTQEHATLKKEHEETPWLDNRHVVFGHVIEGIKVLKKLESQETSRADVSKLPCRIVNSGELPADS</sequence>
<comment type="caution">
    <text evidence="2">The sequence shown here is derived from an EMBL/GenBank/DDBJ whole genome shotgun (WGS) entry which is preliminary data.</text>
</comment>
<keyword evidence="3" id="KW-1185">Reference proteome</keyword>
<reference evidence="2 3" key="1">
    <citation type="journal article" date="2022" name="Nat. Plants">
        <title>Genomes of leafy and leafless Platanthera orchids illuminate the evolution of mycoheterotrophy.</title>
        <authorList>
            <person name="Li M.H."/>
            <person name="Liu K.W."/>
            <person name="Li Z."/>
            <person name="Lu H.C."/>
            <person name="Ye Q.L."/>
            <person name="Zhang D."/>
            <person name="Wang J.Y."/>
            <person name="Li Y.F."/>
            <person name="Zhong Z.M."/>
            <person name="Liu X."/>
            <person name="Yu X."/>
            <person name="Liu D.K."/>
            <person name="Tu X.D."/>
            <person name="Liu B."/>
            <person name="Hao Y."/>
            <person name="Liao X.Y."/>
            <person name="Jiang Y.T."/>
            <person name="Sun W.H."/>
            <person name="Chen J."/>
            <person name="Chen Y.Q."/>
            <person name="Ai Y."/>
            <person name="Zhai J.W."/>
            <person name="Wu S.S."/>
            <person name="Zhou Z."/>
            <person name="Hsiao Y.Y."/>
            <person name="Wu W.L."/>
            <person name="Chen Y.Y."/>
            <person name="Lin Y.F."/>
            <person name="Hsu J.L."/>
            <person name="Li C.Y."/>
            <person name="Wang Z.W."/>
            <person name="Zhao X."/>
            <person name="Zhong W.Y."/>
            <person name="Ma X.K."/>
            <person name="Ma L."/>
            <person name="Huang J."/>
            <person name="Chen G.Z."/>
            <person name="Huang M.Z."/>
            <person name="Huang L."/>
            <person name="Peng D.H."/>
            <person name="Luo Y.B."/>
            <person name="Zou S.Q."/>
            <person name="Chen S.P."/>
            <person name="Lan S."/>
            <person name="Tsai W.C."/>
            <person name="Van de Peer Y."/>
            <person name="Liu Z.J."/>
        </authorList>
    </citation>
    <scope>NUCLEOTIDE SEQUENCE [LARGE SCALE GENOMIC DNA]</scope>
    <source>
        <strain evidence="2">Lor288</strain>
    </source>
</reference>
<dbReference type="SUPFAM" id="SSF50891">
    <property type="entry name" value="Cyclophilin-like"/>
    <property type="match status" value="1"/>
</dbReference>
<dbReference type="Pfam" id="PF00160">
    <property type="entry name" value="Pro_isomerase"/>
    <property type="match status" value="1"/>
</dbReference>
<name>A0ABR2MGE5_9ASPA</name>